<feature type="region of interest" description="Disordered" evidence="1">
    <location>
        <begin position="151"/>
        <end position="172"/>
    </location>
</feature>
<reference evidence="3" key="1">
    <citation type="submission" date="2020-06" db="EMBL/GenBank/DDBJ databases">
        <authorList>
            <person name="Li T."/>
            <person name="Hu X."/>
            <person name="Zhang T."/>
            <person name="Song X."/>
            <person name="Zhang H."/>
            <person name="Dai N."/>
            <person name="Sheng W."/>
            <person name="Hou X."/>
            <person name="Wei L."/>
        </authorList>
    </citation>
    <scope>NUCLEOTIDE SEQUENCE</scope>
    <source>
        <strain evidence="3">KEN8</strain>
        <tissue evidence="3">Leaf</tissue>
    </source>
</reference>
<feature type="transmembrane region" description="Helical" evidence="2">
    <location>
        <begin position="70"/>
        <end position="98"/>
    </location>
</feature>
<dbReference type="PANTHER" id="PTHR36322">
    <property type="entry name" value="TRANSMEMBRANE PROTEIN"/>
    <property type="match status" value="1"/>
</dbReference>
<dbReference type="AlphaFoldDB" id="A0AAW2P5N1"/>
<gene>
    <name evidence="3" type="ORF">Scaly_1520600</name>
</gene>
<evidence type="ECO:0000313" key="3">
    <source>
        <dbReference type="EMBL" id="KAL0351319.1"/>
    </source>
</evidence>
<sequence>MWDSHWWCSFLPKTLQKQPHHPNQRLLLVTQAQNQNQNQNQNDAVCSNRVSFSAIARMLTSWLNRSRRRYLFLIVCSPFLLPLFCASCPFICAVEVCYLMCRKRREADAGGGELRSHPGEEGDEVGLLHRYLEDQLLLVVGSVYECGDDDENVGEEDGADVEYFDSPRPLLQ</sequence>
<dbReference type="PANTHER" id="PTHR36322:SF3">
    <property type="entry name" value="TRANSMEMBRANE PROTEIN"/>
    <property type="match status" value="1"/>
</dbReference>
<keyword evidence="2" id="KW-1133">Transmembrane helix</keyword>
<evidence type="ECO:0000256" key="2">
    <source>
        <dbReference type="SAM" id="Phobius"/>
    </source>
</evidence>
<keyword evidence="2" id="KW-0472">Membrane</keyword>
<reference evidence="3" key="2">
    <citation type="journal article" date="2024" name="Plant">
        <title>Genomic evolution and insights into agronomic trait innovations of Sesamum species.</title>
        <authorList>
            <person name="Miao H."/>
            <person name="Wang L."/>
            <person name="Qu L."/>
            <person name="Liu H."/>
            <person name="Sun Y."/>
            <person name="Le M."/>
            <person name="Wang Q."/>
            <person name="Wei S."/>
            <person name="Zheng Y."/>
            <person name="Lin W."/>
            <person name="Duan Y."/>
            <person name="Cao H."/>
            <person name="Xiong S."/>
            <person name="Wang X."/>
            <person name="Wei L."/>
            <person name="Li C."/>
            <person name="Ma Q."/>
            <person name="Ju M."/>
            <person name="Zhao R."/>
            <person name="Li G."/>
            <person name="Mu C."/>
            <person name="Tian Q."/>
            <person name="Mei H."/>
            <person name="Zhang T."/>
            <person name="Gao T."/>
            <person name="Zhang H."/>
        </authorList>
    </citation>
    <scope>NUCLEOTIDE SEQUENCE</scope>
    <source>
        <strain evidence="3">KEN8</strain>
    </source>
</reference>
<keyword evidence="2" id="KW-0812">Transmembrane</keyword>
<name>A0AAW2P5N1_9LAMI</name>
<accession>A0AAW2P5N1</accession>
<protein>
    <submittedName>
        <fullName evidence="3">Uncharacterized protein</fullName>
    </submittedName>
</protein>
<organism evidence="3">
    <name type="scientific">Sesamum calycinum</name>
    <dbReference type="NCBI Taxonomy" id="2727403"/>
    <lineage>
        <taxon>Eukaryota</taxon>
        <taxon>Viridiplantae</taxon>
        <taxon>Streptophyta</taxon>
        <taxon>Embryophyta</taxon>
        <taxon>Tracheophyta</taxon>
        <taxon>Spermatophyta</taxon>
        <taxon>Magnoliopsida</taxon>
        <taxon>eudicotyledons</taxon>
        <taxon>Gunneridae</taxon>
        <taxon>Pentapetalae</taxon>
        <taxon>asterids</taxon>
        <taxon>lamiids</taxon>
        <taxon>Lamiales</taxon>
        <taxon>Pedaliaceae</taxon>
        <taxon>Sesamum</taxon>
    </lineage>
</organism>
<dbReference type="EMBL" id="JACGWM010000009">
    <property type="protein sequence ID" value="KAL0351319.1"/>
    <property type="molecule type" value="Genomic_DNA"/>
</dbReference>
<comment type="caution">
    <text evidence="3">The sequence shown here is derived from an EMBL/GenBank/DDBJ whole genome shotgun (WGS) entry which is preliminary data.</text>
</comment>
<proteinExistence type="predicted"/>
<feature type="compositionally biased region" description="Acidic residues" evidence="1">
    <location>
        <begin position="151"/>
        <end position="163"/>
    </location>
</feature>
<evidence type="ECO:0000256" key="1">
    <source>
        <dbReference type="SAM" id="MobiDB-lite"/>
    </source>
</evidence>